<dbReference type="AlphaFoldDB" id="A0A6L2PSL4"/>
<dbReference type="GO" id="GO:0005506">
    <property type="term" value="F:iron ion binding"/>
    <property type="evidence" value="ECO:0007669"/>
    <property type="project" value="InterPro"/>
</dbReference>
<name>A0A6L2PSL4_COPFO</name>
<evidence type="ECO:0000256" key="6">
    <source>
        <dbReference type="ARBA" id="ARBA00023004"/>
    </source>
</evidence>
<comment type="cofactor">
    <cofactor evidence="1">
        <name>heme</name>
        <dbReference type="ChEBI" id="CHEBI:30413"/>
    </cofactor>
</comment>
<dbReference type="EMBL" id="BLKM01005781">
    <property type="protein sequence ID" value="GFG35466.1"/>
    <property type="molecule type" value="Genomic_DNA"/>
</dbReference>
<feature type="transmembrane region" description="Helical" evidence="8">
    <location>
        <begin position="18"/>
        <end position="36"/>
    </location>
</feature>
<dbReference type="SUPFAM" id="SSF48264">
    <property type="entry name" value="Cytochrome P450"/>
    <property type="match status" value="1"/>
</dbReference>
<evidence type="ECO:0000313" key="9">
    <source>
        <dbReference type="EMBL" id="GFG35466.1"/>
    </source>
</evidence>
<dbReference type="Proteomes" id="UP000502823">
    <property type="component" value="Unassembled WGS sequence"/>
</dbReference>
<proteinExistence type="inferred from homology"/>
<dbReference type="GO" id="GO:0016705">
    <property type="term" value="F:oxidoreductase activity, acting on paired donors, with incorporation or reduction of molecular oxygen"/>
    <property type="evidence" value="ECO:0007669"/>
    <property type="project" value="InterPro"/>
</dbReference>
<dbReference type="PRINTS" id="PR00464">
    <property type="entry name" value="EP450II"/>
</dbReference>
<keyword evidence="5" id="KW-0560">Oxidoreductase</keyword>
<evidence type="ECO:0000313" key="10">
    <source>
        <dbReference type="Proteomes" id="UP000502823"/>
    </source>
</evidence>
<evidence type="ECO:0000256" key="2">
    <source>
        <dbReference type="ARBA" id="ARBA00010617"/>
    </source>
</evidence>
<dbReference type="Pfam" id="PF00067">
    <property type="entry name" value="p450"/>
    <property type="match status" value="1"/>
</dbReference>
<dbReference type="InParanoid" id="A0A6L2PSL4"/>
<keyword evidence="8" id="KW-0472">Membrane</keyword>
<reference evidence="10" key="1">
    <citation type="submission" date="2020-01" db="EMBL/GenBank/DDBJ databases">
        <title>Draft genome sequence of the Termite Coptotermes fromosanus.</title>
        <authorList>
            <person name="Itakura S."/>
            <person name="Yosikawa Y."/>
            <person name="Umezawa K."/>
        </authorList>
    </citation>
    <scope>NUCLEOTIDE SEQUENCE [LARGE SCALE GENOMIC DNA]</scope>
</reference>
<dbReference type="InterPro" id="IPR002402">
    <property type="entry name" value="Cyt_P450_E_grp-II"/>
</dbReference>
<evidence type="ECO:0000256" key="5">
    <source>
        <dbReference type="ARBA" id="ARBA00023002"/>
    </source>
</evidence>
<dbReference type="GO" id="GO:0004497">
    <property type="term" value="F:monooxygenase activity"/>
    <property type="evidence" value="ECO:0007669"/>
    <property type="project" value="UniProtKB-KW"/>
</dbReference>
<dbReference type="FunCoup" id="A0A6L2PSL4">
    <property type="interactions" value="19"/>
</dbReference>
<evidence type="ECO:0000256" key="8">
    <source>
        <dbReference type="SAM" id="Phobius"/>
    </source>
</evidence>
<comment type="caution">
    <text evidence="9">The sequence shown here is derived from an EMBL/GenBank/DDBJ whole genome shotgun (WGS) entry which is preliminary data.</text>
</comment>
<dbReference type="Gene3D" id="1.10.630.10">
    <property type="entry name" value="Cytochrome P450"/>
    <property type="match status" value="1"/>
</dbReference>
<organism evidence="9 10">
    <name type="scientific">Coptotermes formosanus</name>
    <name type="common">Formosan subterranean termite</name>
    <dbReference type="NCBI Taxonomy" id="36987"/>
    <lineage>
        <taxon>Eukaryota</taxon>
        <taxon>Metazoa</taxon>
        <taxon>Ecdysozoa</taxon>
        <taxon>Arthropoda</taxon>
        <taxon>Hexapoda</taxon>
        <taxon>Insecta</taxon>
        <taxon>Pterygota</taxon>
        <taxon>Neoptera</taxon>
        <taxon>Polyneoptera</taxon>
        <taxon>Dictyoptera</taxon>
        <taxon>Blattodea</taxon>
        <taxon>Blattoidea</taxon>
        <taxon>Termitoidae</taxon>
        <taxon>Rhinotermitidae</taxon>
        <taxon>Coptotermes</taxon>
    </lineage>
</organism>
<gene>
    <name evidence="9" type="ORF">Cfor_08432</name>
</gene>
<comment type="similarity">
    <text evidence="2">Belongs to the cytochrome P450 family.</text>
</comment>
<keyword evidence="6" id="KW-0408">Iron</keyword>
<keyword evidence="10" id="KW-1185">Reference proteome</keyword>
<keyword evidence="4" id="KW-0479">Metal-binding</keyword>
<dbReference type="PANTHER" id="PTHR24291">
    <property type="entry name" value="CYTOCHROME P450 FAMILY 4"/>
    <property type="match status" value="1"/>
</dbReference>
<evidence type="ECO:0000256" key="3">
    <source>
        <dbReference type="ARBA" id="ARBA00022617"/>
    </source>
</evidence>
<evidence type="ECO:0000256" key="4">
    <source>
        <dbReference type="ARBA" id="ARBA00022723"/>
    </source>
</evidence>
<evidence type="ECO:0008006" key="11">
    <source>
        <dbReference type="Google" id="ProtNLM"/>
    </source>
</evidence>
<dbReference type="PANTHER" id="PTHR24291:SF106">
    <property type="entry name" value="CYTOCHROME P450 4G1-RELATED"/>
    <property type="match status" value="1"/>
</dbReference>
<accession>A0A6L2PSL4</accession>
<protein>
    <recommendedName>
        <fullName evidence="11">Cytochrome P450</fullName>
    </recommendedName>
</protein>
<dbReference type="GO" id="GO:0020037">
    <property type="term" value="F:heme binding"/>
    <property type="evidence" value="ECO:0007669"/>
    <property type="project" value="InterPro"/>
</dbReference>
<dbReference type="OrthoDB" id="1470350at2759"/>
<dbReference type="InterPro" id="IPR036396">
    <property type="entry name" value="Cyt_P450_sf"/>
</dbReference>
<dbReference type="InterPro" id="IPR001128">
    <property type="entry name" value="Cyt_P450"/>
</dbReference>
<keyword evidence="8" id="KW-0812">Transmembrane</keyword>
<evidence type="ECO:0000256" key="7">
    <source>
        <dbReference type="ARBA" id="ARBA00023033"/>
    </source>
</evidence>
<evidence type="ECO:0000256" key="1">
    <source>
        <dbReference type="ARBA" id="ARBA00001971"/>
    </source>
</evidence>
<dbReference type="InterPro" id="IPR050196">
    <property type="entry name" value="Cytochrome_P450_Monoox"/>
</dbReference>
<sequence length="409" mass="46523">MTAATAAMADPSASATNTLLYLLVPALILYFVYWKLQRRRFLELAETIPGPEGYPVIGHGFAILGNPLRVTERFIALCQECTTIMKVWIFHKMLVFIADPRDIELILGNSTHLEKAEEYRFFKPWLGDGLLISSGQKWKSHRKLIAPTFHLNVLKSFVDLFNANSRAVCEKMAKENGKTFDCHDYMSECTVEILLETAMGVSKKTQDKSGYEYAMAVMKMCGILTLRQTQIWLRPDWLFGLTKYGKQQVDLLGIIHGLTKKVIKRKKEEMTSGDRKYIESSVNPEENTVTTAFQGLRDDLDDQDENDVGQKKRLAFLDMMVQSAQDGVVLTDDEIKEEVDTIMFEGHDTTAAGSSFFLCLMGLHQNYQMKPDPIFKTLWYKRTPNMMESAQNITQAHCNTPSSESFTVE</sequence>
<keyword evidence="7" id="KW-0503">Monooxygenase</keyword>
<keyword evidence="8" id="KW-1133">Transmembrane helix</keyword>
<keyword evidence="3" id="KW-0349">Heme</keyword>